<feature type="region of interest" description="Disordered" evidence="1">
    <location>
        <begin position="1"/>
        <end position="39"/>
    </location>
</feature>
<protein>
    <submittedName>
        <fullName evidence="2">Uncharacterized protein</fullName>
    </submittedName>
</protein>
<evidence type="ECO:0000256" key="1">
    <source>
        <dbReference type="SAM" id="MobiDB-lite"/>
    </source>
</evidence>
<keyword evidence="3" id="KW-1185">Reference proteome</keyword>
<feature type="compositionally biased region" description="Basic residues" evidence="1">
    <location>
        <begin position="15"/>
        <end position="26"/>
    </location>
</feature>
<dbReference type="EMBL" id="NIVC01000617">
    <property type="protein sequence ID" value="PAA79767.1"/>
    <property type="molecule type" value="Genomic_DNA"/>
</dbReference>
<evidence type="ECO:0000313" key="3">
    <source>
        <dbReference type="Proteomes" id="UP000215902"/>
    </source>
</evidence>
<organism evidence="2 3">
    <name type="scientific">Macrostomum lignano</name>
    <dbReference type="NCBI Taxonomy" id="282301"/>
    <lineage>
        <taxon>Eukaryota</taxon>
        <taxon>Metazoa</taxon>
        <taxon>Spiralia</taxon>
        <taxon>Lophotrochozoa</taxon>
        <taxon>Platyhelminthes</taxon>
        <taxon>Rhabditophora</taxon>
        <taxon>Macrostomorpha</taxon>
        <taxon>Macrostomida</taxon>
        <taxon>Macrostomidae</taxon>
        <taxon>Macrostomum</taxon>
    </lineage>
</organism>
<evidence type="ECO:0000313" key="2">
    <source>
        <dbReference type="EMBL" id="PAA79767.1"/>
    </source>
</evidence>
<proteinExistence type="predicted"/>
<accession>A0A267G352</accession>
<reference evidence="2 3" key="1">
    <citation type="submission" date="2017-06" db="EMBL/GenBank/DDBJ databases">
        <title>A platform for efficient transgenesis in Macrostomum lignano, a flatworm model organism for stem cell research.</title>
        <authorList>
            <person name="Berezikov E."/>
        </authorList>
    </citation>
    <scope>NUCLEOTIDE SEQUENCE [LARGE SCALE GENOMIC DNA]</scope>
    <source>
        <strain evidence="2">DV1</strain>
        <tissue evidence="2">Whole organism</tissue>
    </source>
</reference>
<name>A0A267G352_9PLAT</name>
<dbReference type="AlphaFoldDB" id="A0A267G352"/>
<feature type="compositionally biased region" description="Low complexity" evidence="1">
    <location>
        <begin position="1"/>
        <end position="14"/>
    </location>
</feature>
<comment type="caution">
    <text evidence="2">The sequence shown here is derived from an EMBL/GenBank/DDBJ whole genome shotgun (WGS) entry which is preliminary data.</text>
</comment>
<gene>
    <name evidence="2" type="ORF">BOX15_Mlig018082g2</name>
</gene>
<sequence>MGRSSDLLQPSVSSSRHRHHHRRRRLQSVAPRVDTDDCSGQLYTNDHKFTAESIRNQNRRQQKHSRAKSTAAVSPNEQINNVRAKSVVGISSACLNRRSSCHKIFDEEQQQQGEENWWRSRCYNCNHELVPPALLINCRGRRRKQQLQKQQQGDLQADKNSQMVANAVSGTADSSGLCQAMRLANCSMLQKPTVIIGSKQPKEAANW</sequence>
<dbReference type="Proteomes" id="UP000215902">
    <property type="component" value="Unassembled WGS sequence"/>
</dbReference>